<organism evidence="1 2">
    <name type="scientific">Sphingobium yanoikuyae</name>
    <name type="common">Sphingomonas yanoikuyae</name>
    <dbReference type="NCBI Taxonomy" id="13690"/>
    <lineage>
        <taxon>Bacteria</taxon>
        <taxon>Pseudomonadati</taxon>
        <taxon>Pseudomonadota</taxon>
        <taxon>Alphaproteobacteria</taxon>
        <taxon>Sphingomonadales</taxon>
        <taxon>Sphingomonadaceae</taxon>
        <taxon>Sphingobium</taxon>
    </lineage>
</organism>
<dbReference type="InterPro" id="IPR010260">
    <property type="entry name" value="AlpA"/>
</dbReference>
<name>A0A430BEQ7_SPHYA</name>
<dbReference type="Pfam" id="PF05930">
    <property type="entry name" value="Phage_AlpA"/>
    <property type="match status" value="1"/>
</dbReference>
<sequence length="68" mass="7857">MSAELPSVINRPVSRFLRLPEVLRRTGLKRSTLYNKIAADSFPPQVKISNNCTAWREEEIEQWCANPK</sequence>
<reference evidence="1 2" key="1">
    <citation type="submission" date="2018-07" db="EMBL/GenBank/DDBJ databases">
        <title>Genomic and Epidemiologic Investigation of an Indolent Hospital Outbreak.</title>
        <authorList>
            <person name="Johnson R.C."/>
            <person name="Deming C."/>
            <person name="Conlan S."/>
            <person name="Zellmer C.J."/>
            <person name="Michelin A.V."/>
            <person name="Lee-Lin S."/>
            <person name="Thomas P.J."/>
            <person name="Park M."/>
            <person name="Weingarten R.A."/>
            <person name="Less J."/>
            <person name="Dekker J.P."/>
            <person name="Frank K.M."/>
            <person name="Musser K.A."/>
            <person name="Mcquiston J.R."/>
            <person name="Henderson D.K."/>
            <person name="Lau A.F."/>
            <person name="Palmore T.N."/>
            <person name="Segre J.A."/>
        </authorList>
    </citation>
    <scope>NUCLEOTIDE SEQUENCE [LARGE SCALE GENOMIC DNA]</scope>
    <source>
        <strain evidence="1 2">SK-NIH.Env6_1116</strain>
    </source>
</reference>
<dbReference type="Proteomes" id="UP000287401">
    <property type="component" value="Unassembled WGS sequence"/>
</dbReference>
<protein>
    <submittedName>
        <fullName evidence="1">AlpA family phage regulatory protein</fullName>
    </submittedName>
</protein>
<gene>
    <name evidence="1" type="ORF">DAH51_24785</name>
</gene>
<proteinExistence type="predicted"/>
<evidence type="ECO:0000313" key="2">
    <source>
        <dbReference type="Proteomes" id="UP000287401"/>
    </source>
</evidence>
<evidence type="ECO:0000313" key="1">
    <source>
        <dbReference type="EMBL" id="RSU47581.1"/>
    </source>
</evidence>
<accession>A0A430BEQ7</accession>
<dbReference type="PANTHER" id="PTHR36154:SF1">
    <property type="entry name" value="DNA-BINDING TRANSCRIPTIONAL ACTIVATOR ALPA"/>
    <property type="match status" value="1"/>
</dbReference>
<dbReference type="Gene3D" id="1.10.238.160">
    <property type="match status" value="1"/>
</dbReference>
<dbReference type="PANTHER" id="PTHR36154">
    <property type="entry name" value="DNA-BINDING TRANSCRIPTIONAL ACTIVATOR ALPA"/>
    <property type="match status" value="1"/>
</dbReference>
<dbReference type="AlphaFoldDB" id="A0A430BEQ7"/>
<dbReference type="InterPro" id="IPR052931">
    <property type="entry name" value="Prophage_regulatory_activator"/>
</dbReference>
<dbReference type="EMBL" id="QRAL01000050">
    <property type="protein sequence ID" value="RSU47581.1"/>
    <property type="molecule type" value="Genomic_DNA"/>
</dbReference>
<comment type="caution">
    <text evidence="1">The sequence shown here is derived from an EMBL/GenBank/DDBJ whole genome shotgun (WGS) entry which is preliminary data.</text>
</comment>